<sequence>MTTQIKAEFEIAGWDEKPFEDSDEETKLTEALVKKRYSGDIDGTSTTKWLMSYAPDKSATYVGIEHITGTIGGRRGGLVLLHDGEFADGVATAALRAVLGTGELSSASGTGEFRADPAGSLVLDLDG</sequence>
<keyword evidence="2" id="KW-1185">Reference proteome</keyword>
<protein>
    <recommendedName>
        <fullName evidence="3">DUF3224 domain-containing protein</fullName>
    </recommendedName>
</protein>
<dbReference type="KEGG" id="mgau:MGALJ_44340"/>
<evidence type="ECO:0000313" key="2">
    <source>
        <dbReference type="Proteomes" id="UP000465785"/>
    </source>
</evidence>
<dbReference type="Pfam" id="PF11528">
    <property type="entry name" value="DUF3224"/>
    <property type="match status" value="1"/>
</dbReference>
<evidence type="ECO:0000313" key="1">
    <source>
        <dbReference type="EMBL" id="BBY94765.1"/>
    </source>
</evidence>
<dbReference type="AlphaFoldDB" id="A0A9W4FH31"/>
<gene>
    <name evidence="1" type="ORF">MGALJ_44340</name>
</gene>
<evidence type="ECO:0008006" key="3">
    <source>
        <dbReference type="Google" id="ProtNLM"/>
    </source>
</evidence>
<name>A0A9W4FH31_9MYCO</name>
<accession>A0A9W4FH31</accession>
<dbReference type="RefSeq" id="WP_163732862.1">
    <property type="nucleotide sequence ID" value="NZ_AP022601.1"/>
</dbReference>
<dbReference type="SUPFAM" id="SSF159238">
    <property type="entry name" value="SO1590-like"/>
    <property type="match status" value="1"/>
</dbReference>
<proteinExistence type="predicted"/>
<reference evidence="1 2" key="1">
    <citation type="journal article" date="2019" name="Emerg. Microbes Infect.">
        <title>Comprehensive subspecies identification of 175 nontuberculous mycobacteria species based on 7547 genomic profiles.</title>
        <authorList>
            <person name="Matsumoto Y."/>
            <person name="Kinjo T."/>
            <person name="Motooka D."/>
            <person name="Nabeya D."/>
            <person name="Jung N."/>
            <person name="Uechi K."/>
            <person name="Horii T."/>
            <person name="Iida T."/>
            <person name="Fujita J."/>
            <person name="Nakamura S."/>
        </authorList>
    </citation>
    <scope>NUCLEOTIDE SEQUENCE [LARGE SCALE GENOMIC DNA]</scope>
    <source>
        <strain evidence="1 2">JCM 6399</strain>
    </source>
</reference>
<dbReference type="InterPro" id="IPR021607">
    <property type="entry name" value="DUF3224"/>
</dbReference>
<dbReference type="Gene3D" id="2.40.350.10">
    <property type="entry name" value="SO1590-like"/>
    <property type="match status" value="1"/>
</dbReference>
<dbReference type="EMBL" id="AP022601">
    <property type="protein sequence ID" value="BBY94765.1"/>
    <property type="molecule type" value="Genomic_DNA"/>
</dbReference>
<dbReference type="Proteomes" id="UP000465785">
    <property type="component" value="Chromosome"/>
</dbReference>
<organism evidence="1 2">
    <name type="scientific">Mycobacterium gallinarum</name>
    <dbReference type="NCBI Taxonomy" id="39689"/>
    <lineage>
        <taxon>Bacteria</taxon>
        <taxon>Bacillati</taxon>
        <taxon>Actinomycetota</taxon>
        <taxon>Actinomycetes</taxon>
        <taxon>Mycobacteriales</taxon>
        <taxon>Mycobacteriaceae</taxon>
        <taxon>Mycobacterium</taxon>
    </lineage>
</organism>
<dbReference type="InterPro" id="IPR023159">
    <property type="entry name" value="SO1590-like_sf"/>
</dbReference>